<protein>
    <submittedName>
        <fullName evidence="1">Uncharacterized protein</fullName>
    </submittedName>
</protein>
<proteinExistence type="predicted"/>
<comment type="caution">
    <text evidence="1">The sequence shown here is derived from an EMBL/GenBank/DDBJ whole genome shotgun (WGS) entry which is preliminary data.</text>
</comment>
<organism evidence="1 2">
    <name type="scientific">Candidatus Buchananbacteria bacterium RIFCSPHIGHO2_01_FULL_39_14</name>
    <dbReference type="NCBI Taxonomy" id="1797532"/>
    <lineage>
        <taxon>Bacteria</taxon>
        <taxon>Candidatus Buchananiibacteriota</taxon>
    </lineage>
</organism>
<dbReference type="Proteomes" id="UP000178930">
    <property type="component" value="Unassembled WGS sequence"/>
</dbReference>
<gene>
    <name evidence="1" type="ORF">A2729_03670</name>
</gene>
<dbReference type="AlphaFoldDB" id="A0A1G1XVJ9"/>
<name>A0A1G1XVJ9_9BACT</name>
<accession>A0A1G1XVJ9</accession>
<evidence type="ECO:0000313" key="1">
    <source>
        <dbReference type="EMBL" id="OGY43620.1"/>
    </source>
</evidence>
<reference evidence="1 2" key="1">
    <citation type="journal article" date="2016" name="Nat. Commun.">
        <title>Thousands of microbial genomes shed light on interconnected biogeochemical processes in an aquifer system.</title>
        <authorList>
            <person name="Anantharaman K."/>
            <person name="Brown C.T."/>
            <person name="Hug L.A."/>
            <person name="Sharon I."/>
            <person name="Castelle C.J."/>
            <person name="Probst A.J."/>
            <person name="Thomas B.C."/>
            <person name="Singh A."/>
            <person name="Wilkins M.J."/>
            <person name="Karaoz U."/>
            <person name="Brodie E.L."/>
            <person name="Williams K.H."/>
            <person name="Hubbard S.S."/>
            <person name="Banfield J.F."/>
        </authorList>
    </citation>
    <scope>NUCLEOTIDE SEQUENCE [LARGE SCALE GENOMIC DNA]</scope>
</reference>
<evidence type="ECO:0000313" key="2">
    <source>
        <dbReference type="Proteomes" id="UP000178930"/>
    </source>
</evidence>
<sequence>MTIGDLFTLDSDLTDDRKIVYQGPVHMLAKKEGYQQCESDGKPAVGGYMDGAHWLYRNNAGQKVHQGELTFDIPSALSLLSEKEKIDEWIILTPNDNFPKLSFSEYKLEDVKNSYDNRGQYSSSKGALRIHLSAAIYGPKRYSTTNEIVLVGIEPGWMSAPPVWGNYDFTKKFLFVHYDYVLGQISGDKIELLGTAFQILSHLRSMVSNDVSDINLYSGGVVALKTNVQSHKEWALDHFVETLDRIVDNDMFKEVLAQNARLKAIQRASREYRFDKDVSFTVPEILSCIEDPLKNQIPHTLEEFKAQSVWHYYRPALERLREVVEKNEDMKKLINLI</sequence>
<dbReference type="EMBL" id="MHIB01000032">
    <property type="protein sequence ID" value="OGY43620.1"/>
    <property type="molecule type" value="Genomic_DNA"/>
</dbReference>